<evidence type="ECO:0000313" key="2">
    <source>
        <dbReference type="EMBL" id="CAL0310832.1"/>
    </source>
</evidence>
<comment type="caution">
    <text evidence="2">The sequence shown here is derived from an EMBL/GenBank/DDBJ whole genome shotgun (WGS) entry which is preliminary data.</text>
</comment>
<dbReference type="Proteomes" id="UP001497480">
    <property type="component" value="Unassembled WGS sequence"/>
</dbReference>
<keyword evidence="3" id="KW-1185">Reference proteome</keyword>
<feature type="region of interest" description="Disordered" evidence="1">
    <location>
        <begin position="1"/>
        <end position="24"/>
    </location>
</feature>
<sequence>MTEEEKSNEEVAHHPQNGRDLELPQRTKALVESKVEGSSLGVMMRNYLNYGCW</sequence>
<name>A0AAV1WNK5_LUPLU</name>
<evidence type="ECO:0000313" key="3">
    <source>
        <dbReference type="Proteomes" id="UP001497480"/>
    </source>
</evidence>
<dbReference type="EMBL" id="CAXHTB010000008">
    <property type="protein sequence ID" value="CAL0310832.1"/>
    <property type="molecule type" value="Genomic_DNA"/>
</dbReference>
<evidence type="ECO:0000256" key="1">
    <source>
        <dbReference type="SAM" id="MobiDB-lite"/>
    </source>
</evidence>
<proteinExistence type="predicted"/>
<gene>
    <name evidence="2" type="ORF">LLUT_LOCUS11892</name>
</gene>
<dbReference type="AlphaFoldDB" id="A0AAV1WNK5"/>
<protein>
    <submittedName>
        <fullName evidence="2">Uncharacterized protein</fullName>
    </submittedName>
</protein>
<organism evidence="2 3">
    <name type="scientific">Lupinus luteus</name>
    <name type="common">European yellow lupine</name>
    <dbReference type="NCBI Taxonomy" id="3873"/>
    <lineage>
        <taxon>Eukaryota</taxon>
        <taxon>Viridiplantae</taxon>
        <taxon>Streptophyta</taxon>
        <taxon>Embryophyta</taxon>
        <taxon>Tracheophyta</taxon>
        <taxon>Spermatophyta</taxon>
        <taxon>Magnoliopsida</taxon>
        <taxon>eudicotyledons</taxon>
        <taxon>Gunneridae</taxon>
        <taxon>Pentapetalae</taxon>
        <taxon>rosids</taxon>
        <taxon>fabids</taxon>
        <taxon>Fabales</taxon>
        <taxon>Fabaceae</taxon>
        <taxon>Papilionoideae</taxon>
        <taxon>50 kb inversion clade</taxon>
        <taxon>genistoids sensu lato</taxon>
        <taxon>core genistoids</taxon>
        <taxon>Genisteae</taxon>
        <taxon>Lupinus</taxon>
    </lineage>
</organism>
<accession>A0AAV1WNK5</accession>
<reference evidence="2 3" key="1">
    <citation type="submission" date="2024-03" db="EMBL/GenBank/DDBJ databases">
        <authorList>
            <person name="Martinez-Hernandez J."/>
        </authorList>
    </citation>
    <scope>NUCLEOTIDE SEQUENCE [LARGE SCALE GENOMIC DNA]</scope>
</reference>